<evidence type="ECO:0000256" key="6">
    <source>
        <dbReference type="ARBA" id="ARBA00022898"/>
    </source>
</evidence>
<reference evidence="10" key="1">
    <citation type="submission" date="2022-11" db="UniProtKB">
        <authorList>
            <consortium name="WormBaseParasite"/>
        </authorList>
    </citation>
    <scope>IDENTIFICATION</scope>
</reference>
<dbReference type="AlphaFoldDB" id="A0A914HMV0"/>
<comment type="catalytic activity">
    <reaction evidence="7">
        <text>L-homocysteine + L-serine = L,L-cystathionine + H2O</text>
        <dbReference type="Rhea" id="RHEA:10112"/>
        <dbReference type="ChEBI" id="CHEBI:15377"/>
        <dbReference type="ChEBI" id="CHEBI:33384"/>
        <dbReference type="ChEBI" id="CHEBI:58161"/>
        <dbReference type="ChEBI" id="CHEBI:58199"/>
        <dbReference type="EC" id="4.2.1.22"/>
    </reaction>
</comment>
<comment type="cofactor">
    <cofactor evidence="1">
        <name>pyridoxal 5'-phosphate</name>
        <dbReference type="ChEBI" id="CHEBI:597326"/>
    </cofactor>
</comment>
<dbReference type="PANTHER" id="PTHR10314">
    <property type="entry name" value="CYSTATHIONINE BETA-SYNTHASE"/>
    <property type="match status" value="1"/>
</dbReference>
<dbReference type="SUPFAM" id="SSF53686">
    <property type="entry name" value="Tryptophan synthase beta subunit-like PLP-dependent enzymes"/>
    <property type="match status" value="2"/>
</dbReference>
<dbReference type="Gene3D" id="3.40.50.1100">
    <property type="match status" value="4"/>
</dbReference>
<comment type="similarity">
    <text evidence="3">Belongs to the cysteine synthase/cystathionine beta-synthase family.</text>
</comment>
<evidence type="ECO:0000256" key="7">
    <source>
        <dbReference type="ARBA" id="ARBA00047490"/>
    </source>
</evidence>
<dbReference type="InterPro" id="IPR050214">
    <property type="entry name" value="Cys_Synth/Cystath_Beta-Synth"/>
</dbReference>
<dbReference type="GO" id="GO:0004122">
    <property type="term" value="F:cystathionine beta-synthase activity"/>
    <property type="evidence" value="ECO:0007669"/>
    <property type="project" value="UniProtKB-EC"/>
</dbReference>
<keyword evidence="9" id="KW-1185">Reference proteome</keyword>
<dbReference type="GO" id="GO:0006535">
    <property type="term" value="P:cysteine biosynthetic process from serine"/>
    <property type="evidence" value="ECO:0007669"/>
    <property type="project" value="InterPro"/>
</dbReference>
<dbReference type="FunFam" id="3.40.50.1100:FF:000118">
    <property type="entry name" value="Related to CYS4-cystathionine beta-synthase"/>
    <property type="match status" value="1"/>
</dbReference>
<comment type="subunit">
    <text evidence="4">Monomer.</text>
</comment>
<dbReference type="CDD" id="cd01561">
    <property type="entry name" value="CBS_like"/>
    <property type="match status" value="1"/>
</dbReference>
<accession>A0A914HMV0</accession>
<proteinExistence type="inferred from homology"/>
<evidence type="ECO:0000256" key="3">
    <source>
        <dbReference type="ARBA" id="ARBA00007103"/>
    </source>
</evidence>
<evidence type="ECO:0000313" key="9">
    <source>
        <dbReference type="Proteomes" id="UP000887572"/>
    </source>
</evidence>
<dbReference type="WBParaSite" id="Gr19_v10_g2765.t1">
    <property type="protein sequence ID" value="Gr19_v10_g2765.t1"/>
    <property type="gene ID" value="Gr19_v10_g2765"/>
</dbReference>
<dbReference type="PROSITE" id="PS00901">
    <property type="entry name" value="CYS_SYNTHASE"/>
    <property type="match status" value="1"/>
</dbReference>
<feature type="domain" description="Tryptophan synthase beta chain-like PALP" evidence="8">
    <location>
        <begin position="2"/>
        <end position="103"/>
    </location>
</feature>
<dbReference type="GO" id="GO:0030170">
    <property type="term" value="F:pyridoxal phosphate binding"/>
    <property type="evidence" value="ECO:0007669"/>
    <property type="project" value="UniProtKB-ARBA"/>
</dbReference>
<evidence type="ECO:0000256" key="5">
    <source>
        <dbReference type="ARBA" id="ARBA00012041"/>
    </source>
</evidence>
<dbReference type="InterPro" id="IPR001926">
    <property type="entry name" value="TrpB-like_PALP"/>
</dbReference>
<keyword evidence="6" id="KW-0663">Pyridoxal phosphate</keyword>
<protein>
    <recommendedName>
        <fullName evidence="5">cystathionine beta-synthase</fullName>
        <ecNumber evidence="5">4.2.1.22</ecNumber>
    </recommendedName>
</protein>
<comment type="pathway">
    <text evidence="2">Amino-acid biosynthesis; L-cysteine biosynthesis; L-cysteine from L-homocysteine and L-serine: step 1/2.</text>
</comment>
<sequence>MIVAPEGSNGEKESVERALGAQIVTADGGTDESLSCLRKAQQLQKITPDSVLLDYHREIANSMCHFDGTAEEILDGLDGKIDMVVIGVGTGATITGISKKIKAVVGVNFGGKDFGGTDRTPLGGKQIEVCNSEAFKIARELHNKEGILCGGSSGAIVAGALSAAKGLKKGQNCVLLLPDSVRDCLNKHLNDEWMIANGFIQNRVPEKHIYPQNTFDITAVYDPEKAGEESFQKMPEPWQSVPYSPPIKALLFNDIAASIGKTPMVKLQKLPAAEGVSAEILVKCEYLNAGGSVKDRIARKMVELAESKGVLRPGHSTIIEPTSGNTGIGLALMAAIRGYRCIIVMPQKMSWEKECVLRALGAQIVRTPSHKHYTDPDCHIGVALRLQREIPGGVILDQYRNDGNPFAHYEGTAEEILWACDWKLDALVIGAGTGGTVSGIAKKVREKLPDCKIIAVDPKGSILANPSNRQTTHGYEVEGVGYDFVPYELDRQLVDEWIISDDANAFCTARRLIREEGLLCGGSSGANVWAAMAVGKRMGIGKRVVTILPDGIRNYMSKFIDDEWMRAKGFALN</sequence>
<dbReference type="Pfam" id="PF00291">
    <property type="entry name" value="PALP"/>
    <property type="match status" value="2"/>
</dbReference>
<dbReference type="InterPro" id="IPR001216">
    <property type="entry name" value="P-phosphate_BS"/>
</dbReference>
<evidence type="ECO:0000313" key="10">
    <source>
        <dbReference type="WBParaSite" id="Gr19_v10_g2765.t1"/>
    </source>
</evidence>
<organism evidence="9 10">
    <name type="scientific">Globodera rostochiensis</name>
    <name type="common">Golden nematode worm</name>
    <name type="synonym">Heterodera rostochiensis</name>
    <dbReference type="NCBI Taxonomy" id="31243"/>
    <lineage>
        <taxon>Eukaryota</taxon>
        <taxon>Metazoa</taxon>
        <taxon>Ecdysozoa</taxon>
        <taxon>Nematoda</taxon>
        <taxon>Chromadorea</taxon>
        <taxon>Rhabditida</taxon>
        <taxon>Tylenchina</taxon>
        <taxon>Tylenchomorpha</taxon>
        <taxon>Tylenchoidea</taxon>
        <taxon>Heteroderidae</taxon>
        <taxon>Heteroderinae</taxon>
        <taxon>Globodera</taxon>
    </lineage>
</organism>
<dbReference type="FunFam" id="3.40.50.1100:FF:000003">
    <property type="entry name" value="Cystathionine beta-synthase"/>
    <property type="match status" value="1"/>
</dbReference>
<name>A0A914HMV0_GLORO</name>
<feature type="domain" description="Tryptophan synthase beta chain-like PALP" evidence="8">
    <location>
        <begin position="257"/>
        <end position="550"/>
    </location>
</feature>
<evidence type="ECO:0000256" key="1">
    <source>
        <dbReference type="ARBA" id="ARBA00001933"/>
    </source>
</evidence>
<evidence type="ECO:0000256" key="4">
    <source>
        <dbReference type="ARBA" id="ARBA00011245"/>
    </source>
</evidence>
<dbReference type="Proteomes" id="UP000887572">
    <property type="component" value="Unplaced"/>
</dbReference>
<evidence type="ECO:0000256" key="2">
    <source>
        <dbReference type="ARBA" id="ARBA00005003"/>
    </source>
</evidence>
<dbReference type="InterPro" id="IPR036052">
    <property type="entry name" value="TrpB-like_PALP_sf"/>
</dbReference>
<evidence type="ECO:0000259" key="8">
    <source>
        <dbReference type="Pfam" id="PF00291"/>
    </source>
</evidence>
<dbReference type="EC" id="4.2.1.22" evidence="5"/>